<accession>A0A9P7BCQ9</accession>
<name>A0A9P7BCQ9_9ASCO</name>
<feature type="transmembrane region" description="Helical" evidence="2">
    <location>
        <begin position="39"/>
        <end position="64"/>
    </location>
</feature>
<protein>
    <submittedName>
        <fullName evidence="3">Uncharacterized protein</fullName>
    </submittedName>
</protein>
<evidence type="ECO:0000313" key="3">
    <source>
        <dbReference type="EMBL" id="KAG0687227.1"/>
    </source>
</evidence>
<reference evidence="3" key="1">
    <citation type="submission" date="2020-11" db="EMBL/GenBank/DDBJ databases">
        <title>Kefir isolates.</title>
        <authorList>
            <person name="Marcisauskas S."/>
            <person name="Kim Y."/>
            <person name="Blasche S."/>
        </authorList>
    </citation>
    <scope>NUCLEOTIDE SEQUENCE</scope>
    <source>
        <strain evidence="3">Olga-1</strain>
    </source>
</reference>
<evidence type="ECO:0000256" key="1">
    <source>
        <dbReference type="SAM" id="MobiDB-lite"/>
    </source>
</evidence>
<keyword evidence="2" id="KW-0472">Membrane</keyword>
<evidence type="ECO:0000256" key="2">
    <source>
        <dbReference type="SAM" id="Phobius"/>
    </source>
</evidence>
<dbReference type="AlphaFoldDB" id="A0A9P7BCQ9"/>
<organism evidence="3 4">
    <name type="scientific">Pichia californica</name>
    <dbReference type="NCBI Taxonomy" id="460514"/>
    <lineage>
        <taxon>Eukaryota</taxon>
        <taxon>Fungi</taxon>
        <taxon>Dikarya</taxon>
        <taxon>Ascomycota</taxon>
        <taxon>Saccharomycotina</taxon>
        <taxon>Pichiomycetes</taxon>
        <taxon>Pichiales</taxon>
        <taxon>Pichiaceae</taxon>
        <taxon>Pichia</taxon>
    </lineage>
</organism>
<keyword evidence="4" id="KW-1185">Reference proteome</keyword>
<dbReference type="EMBL" id="PUHW01000295">
    <property type="protein sequence ID" value="KAG0687227.1"/>
    <property type="molecule type" value="Genomic_DNA"/>
</dbReference>
<feature type="region of interest" description="Disordered" evidence="1">
    <location>
        <begin position="104"/>
        <end position="129"/>
    </location>
</feature>
<feature type="transmembrane region" description="Helical" evidence="2">
    <location>
        <begin position="159"/>
        <end position="181"/>
    </location>
</feature>
<feature type="transmembrane region" description="Helical" evidence="2">
    <location>
        <begin position="246"/>
        <end position="270"/>
    </location>
</feature>
<sequence>MGEMRVKSEMQEMMKYNDILVYQQQIKILSELLSNDLSILLYVLYYILFIYDESILCFFIRCFMQLVLSYVMSSSNSTENVFPGLSRLSTLSRLSNTANMLNLGNNNTNENNNNERNHNNESNNITPNLNDEINNRTADSFDEIENMFSRWSKAKKINFVRQLLSCIVLLWLLMFAFQIFFCLGDTFAGKCYTIFGSLKKSIKESAYTDKYISDSNLWSSEKAFTRGSVLLSMIGESKPRSKLLKFFTILLLDCIIIIIQFIEVLVNYIVGFGIVDRISKSEEGEQVETVDINLEDNENIDNSNNNITSNKILNENREYDGRQGRTKILKINPFKVYHFIFSQKYPL</sequence>
<keyword evidence="2" id="KW-1133">Transmembrane helix</keyword>
<evidence type="ECO:0000313" key="4">
    <source>
        <dbReference type="Proteomes" id="UP000697127"/>
    </source>
</evidence>
<comment type="caution">
    <text evidence="3">The sequence shown here is derived from an EMBL/GenBank/DDBJ whole genome shotgun (WGS) entry which is preliminary data.</text>
</comment>
<gene>
    <name evidence="3" type="ORF">C6P40_002643</name>
</gene>
<dbReference type="Proteomes" id="UP000697127">
    <property type="component" value="Unassembled WGS sequence"/>
</dbReference>
<proteinExistence type="predicted"/>
<keyword evidence="2" id="KW-0812">Transmembrane</keyword>